<dbReference type="GeneID" id="37019668"/>
<evidence type="ECO:0000256" key="1">
    <source>
        <dbReference type="SAM" id="MobiDB-lite"/>
    </source>
</evidence>
<evidence type="ECO:0000313" key="3">
    <source>
        <dbReference type="Proteomes" id="UP000245771"/>
    </source>
</evidence>
<feature type="region of interest" description="Disordered" evidence="1">
    <location>
        <begin position="386"/>
        <end position="405"/>
    </location>
</feature>
<dbReference type="InParanoid" id="A0A316V4V7"/>
<gene>
    <name evidence="2" type="ORF">FA14DRAFT_157269</name>
</gene>
<dbReference type="RefSeq" id="XP_025352862.1">
    <property type="nucleotide sequence ID" value="XM_025497887.1"/>
</dbReference>
<feature type="region of interest" description="Disordered" evidence="1">
    <location>
        <begin position="444"/>
        <end position="475"/>
    </location>
</feature>
<feature type="compositionally biased region" description="Polar residues" evidence="1">
    <location>
        <begin position="290"/>
        <end position="302"/>
    </location>
</feature>
<protein>
    <submittedName>
        <fullName evidence="2">Uncharacterized protein</fullName>
    </submittedName>
</protein>
<feature type="region of interest" description="Disordered" evidence="1">
    <location>
        <begin position="290"/>
        <end position="322"/>
    </location>
</feature>
<accession>A0A316V4V7</accession>
<dbReference type="STRING" id="1280837.A0A316V4V7"/>
<feature type="compositionally biased region" description="Low complexity" evidence="1">
    <location>
        <begin position="136"/>
        <end position="166"/>
    </location>
</feature>
<keyword evidence="3" id="KW-1185">Reference proteome</keyword>
<proteinExistence type="predicted"/>
<evidence type="ECO:0000313" key="2">
    <source>
        <dbReference type="EMBL" id="PWN32560.1"/>
    </source>
</evidence>
<feature type="compositionally biased region" description="Polar residues" evidence="1">
    <location>
        <begin position="173"/>
        <end position="183"/>
    </location>
</feature>
<name>A0A316V4V7_9BASI</name>
<organism evidence="2 3">
    <name type="scientific">Meira miltonrushii</name>
    <dbReference type="NCBI Taxonomy" id="1280837"/>
    <lineage>
        <taxon>Eukaryota</taxon>
        <taxon>Fungi</taxon>
        <taxon>Dikarya</taxon>
        <taxon>Basidiomycota</taxon>
        <taxon>Ustilaginomycotina</taxon>
        <taxon>Exobasidiomycetes</taxon>
        <taxon>Exobasidiales</taxon>
        <taxon>Brachybasidiaceae</taxon>
        <taxon>Meira</taxon>
    </lineage>
</organism>
<sequence>MNNILRDSEGWSQGARESVASTSRHSISPRSASIRVRIRPHAPLPQQPLLIPCVEQTTLIAFKERITTLLNAKSDSSIDSAKIRLEIDGYVIADDCVVGDVVRETDVVEVHLEDGHSTKRPVQATKAKVHARSESSESSTSSSSASSSSEDSSSESSESDSSSNSNSDEHQNEGTATRTNGSANGWVPPGQGSIRTQRNNDKRRKRARAELNAEREKRLIETIKRVEKQALAEGGSVDKETEEESFAFDKEGYRAILSEFQNAIHSASNFDSTVTLPPGGGLLGLPTADLSTSSTMEQSSPTDKMRKARQHRRILPPSQRDEPVPACIRLTRVDCDECATPWPVEESAAPMDVEESDSPDGGDIAIANADALYLAFRAQGKEALNKMRADEEKKQKESASSKAAEEGAIWQPATMGLPATFGKPDGWNGNDILTSKSLAAAAAKAPLKEQQESSPTLDYGIPEQEKTESATETLDRLRKLRDQAKLQTTSSTIDLQAIRQAALRSIRKKLPS</sequence>
<dbReference type="AlphaFoldDB" id="A0A316V4V7"/>
<feature type="region of interest" description="Disordered" evidence="1">
    <location>
        <begin position="1"/>
        <end position="32"/>
    </location>
</feature>
<dbReference type="Proteomes" id="UP000245771">
    <property type="component" value="Unassembled WGS sequence"/>
</dbReference>
<dbReference type="EMBL" id="KZ819605">
    <property type="protein sequence ID" value="PWN32560.1"/>
    <property type="molecule type" value="Genomic_DNA"/>
</dbReference>
<feature type="region of interest" description="Disordered" evidence="1">
    <location>
        <begin position="114"/>
        <end position="213"/>
    </location>
</feature>
<feature type="compositionally biased region" description="Polar residues" evidence="1">
    <location>
        <begin position="19"/>
        <end position="31"/>
    </location>
</feature>
<reference evidence="2 3" key="1">
    <citation type="journal article" date="2018" name="Mol. Biol. Evol.">
        <title>Broad Genomic Sampling Reveals a Smut Pathogenic Ancestry of the Fungal Clade Ustilaginomycotina.</title>
        <authorList>
            <person name="Kijpornyongpan T."/>
            <person name="Mondo S.J."/>
            <person name="Barry K."/>
            <person name="Sandor L."/>
            <person name="Lee J."/>
            <person name="Lipzen A."/>
            <person name="Pangilinan J."/>
            <person name="LaButti K."/>
            <person name="Hainaut M."/>
            <person name="Henrissat B."/>
            <person name="Grigoriev I.V."/>
            <person name="Spatafora J.W."/>
            <person name="Aime M.C."/>
        </authorList>
    </citation>
    <scope>NUCLEOTIDE SEQUENCE [LARGE SCALE GENOMIC DNA]</scope>
    <source>
        <strain evidence="2 3">MCA 3882</strain>
    </source>
</reference>
<feature type="compositionally biased region" description="Basic and acidic residues" evidence="1">
    <location>
        <begin position="463"/>
        <end position="475"/>
    </location>
</feature>